<dbReference type="Pfam" id="PF00990">
    <property type="entry name" value="GGDEF"/>
    <property type="match status" value="1"/>
</dbReference>
<dbReference type="InterPro" id="IPR011006">
    <property type="entry name" value="CheY-like_superfamily"/>
</dbReference>
<dbReference type="InterPro" id="IPR029787">
    <property type="entry name" value="Nucleotide_cyclase"/>
</dbReference>
<dbReference type="GO" id="GO:0005886">
    <property type="term" value="C:plasma membrane"/>
    <property type="evidence" value="ECO:0007669"/>
    <property type="project" value="TreeGrafter"/>
</dbReference>
<keyword evidence="7" id="KW-1185">Reference proteome</keyword>
<evidence type="ECO:0000259" key="5">
    <source>
        <dbReference type="PROSITE" id="PS50887"/>
    </source>
</evidence>
<reference evidence="6 7" key="1">
    <citation type="submission" date="2016-11" db="EMBL/GenBank/DDBJ databases">
        <title>Trade-off between light-utilization and light-protection in marine flavobacteria.</title>
        <authorList>
            <person name="Kumagai Y."/>
        </authorList>
    </citation>
    <scope>NUCLEOTIDE SEQUENCE [LARGE SCALE GENOMIC DNA]</scope>
    <source>
        <strain evidence="6 7">NBRC 107125</strain>
    </source>
</reference>
<dbReference type="EC" id="2.7.7.65" evidence="1"/>
<evidence type="ECO:0000256" key="2">
    <source>
        <dbReference type="ARBA" id="ARBA00034247"/>
    </source>
</evidence>
<accession>A0A1X9NIZ7</accession>
<feature type="domain" description="Response regulatory" evidence="4">
    <location>
        <begin position="7"/>
        <end position="121"/>
    </location>
</feature>
<proteinExistence type="predicted"/>
<organism evidence="6 7">
    <name type="scientific">Oceanicoccus sagamiensis</name>
    <dbReference type="NCBI Taxonomy" id="716816"/>
    <lineage>
        <taxon>Bacteria</taxon>
        <taxon>Pseudomonadati</taxon>
        <taxon>Pseudomonadota</taxon>
        <taxon>Gammaproteobacteria</taxon>
        <taxon>Cellvibrionales</taxon>
        <taxon>Spongiibacteraceae</taxon>
        <taxon>Oceanicoccus</taxon>
    </lineage>
</organism>
<dbReference type="STRING" id="716816.BST96_15880"/>
<keyword evidence="3" id="KW-0597">Phosphoprotein</keyword>
<protein>
    <recommendedName>
        <fullName evidence="1">diguanylate cyclase</fullName>
        <ecNumber evidence="1">2.7.7.65</ecNumber>
    </recommendedName>
</protein>
<dbReference type="KEGG" id="osg:BST96_15880"/>
<feature type="modified residue" description="4-aspartylphosphate" evidence="3">
    <location>
        <position position="56"/>
    </location>
</feature>
<dbReference type="SMART" id="SM00267">
    <property type="entry name" value="GGDEF"/>
    <property type="match status" value="1"/>
</dbReference>
<dbReference type="InterPro" id="IPR043128">
    <property type="entry name" value="Rev_trsase/Diguanyl_cyclase"/>
</dbReference>
<dbReference type="GO" id="GO:1902201">
    <property type="term" value="P:negative regulation of bacterial-type flagellum-dependent cell motility"/>
    <property type="evidence" value="ECO:0007669"/>
    <property type="project" value="TreeGrafter"/>
</dbReference>
<gene>
    <name evidence="6" type="ORF">BST96_15880</name>
</gene>
<dbReference type="EMBL" id="CP019343">
    <property type="protein sequence ID" value="ARN75459.1"/>
    <property type="molecule type" value="Genomic_DNA"/>
</dbReference>
<dbReference type="PANTHER" id="PTHR45138">
    <property type="entry name" value="REGULATORY COMPONENTS OF SENSORY TRANSDUCTION SYSTEM"/>
    <property type="match status" value="1"/>
</dbReference>
<dbReference type="SUPFAM" id="SSF52172">
    <property type="entry name" value="CheY-like"/>
    <property type="match status" value="1"/>
</dbReference>
<dbReference type="AlphaFoldDB" id="A0A1X9NIZ7"/>
<dbReference type="Gene3D" id="3.30.70.270">
    <property type="match status" value="1"/>
</dbReference>
<evidence type="ECO:0000313" key="6">
    <source>
        <dbReference type="EMBL" id="ARN75459.1"/>
    </source>
</evidence>
<dbReference type="Gene3D" id="3.40.50.2300">
    <property type="match status" value="1"/>
</dbReference>
<dbReference type="OrthoDB" id="9812260at2"/>
<dbReference type="Proteomes" id="UP000193450">
    <property type="component" value="Chromosome"/>
</dbReference>
<evidence type="ECO:0000256" key="1">
    <source>
        <dbReference type="ARBA" id="ARBA00012528"/>
    </source>
</evidence>
<dbReference type="RefSeq" id="WP_085759637.1">
    <property type="nucleotide sequence ID" value="NZ_CP019343.1"/>
</dbReference>
<dbReference type="GO" id="GO:0052621">
    <property type="term" value="F:diguanylate cyclase activity"/>
    <property type="evidence" value="ECO:0007669"/>
    <property type="project" value="UniProtKB-EC"/>
</dbReference>
<evidence type="ECO:0000259" key="4">
    <source>
        <dbReference type="PROSITE" id="PS50110"/>
    </source>
</evidence>
<dbReference type="NCBIfam" id="TIGR00254">
    <property type="entry name" value="GGDEF"/>
    <property type="match status" value="1"/>
</dbReference>
<name>A0A1X9NIZ7_9GAMM</name>
<sequence>MSSDKPTLLVIGSNAVMESALCQHLQSTLSLAYAANADQVIDVTTDDEGIDLLLFDVDSLGESAHETCLWLKTDNETKHLPVIVIMSDTQQASKWLNIGAVDVINPDSPVEVVERRLNTLLELQHKTHLLSDIASLDPLTALASKQRLDEYLDIEWRRSLREFYPLSLISIDIDLFTGFNDQNGLGSGDDALRRIARALEGSSNRAADMVSRYQSDQFVVLLPTIELENALVVAERMVAAVEALAIPNQASTIADILTVSAGVATIEPSRDKRYEDLMDEAQEMLYRSQQEGGNQAQGVSL</sequence>
<dbReference type="PROSITE" id="PS50110">
    <property type="entry name" value="RESPONSE_REGULATORY"/>
    <property type="match status" value="1"/>
</dbReference>
<dbReference type="InterPro" id="IPR001789">
    <property type="entry name" value="Sig_transdc_resp-reg_receiver"/>
</dbReference>
<feature type="domain" description="GGDEF" evidence="5">
    <location>
        <begin position="164"/>
        <end position="301"/>
    </location>
</feature>
<dbReference type="InterPro" id="IPR000160">
    <property type="entry name" value="GGDEF_dom"/>
</dbReference>
<comment type="catalytic activity">
    <reaction evidence="2">
        <text>2 GTP = 3',3'-c-di-GMP + 2 diphosphate</text>
        <dbReference type="Rhea" id="RHEA:24898"/>
        <dbReference type="ChEBI" id="CHEBI:33019"/>
        <dbReference type="ChEBI" id="CHEBI:37565"/>
        <dbReference type="ChEBI" id="CHEBI:58805"/>
        <dbReference type="EC" id="2.7.7.65"/>
    </reaction>
</comment>
<dbReference type="SUPFAM" id="SSF55073">
    <property type="entry name" value="Nucleotide cyclase"/>
    <property type="match status" value="1"/>
</dbReference>
<dbReference type="InterPro" id="IPR050469">
    <property type="entry name" value="Diguanylate_Cyclase"/>
</dbReference>
<evidence type="ECO:0000313" key="7">
    <source>
        <dbReference type="Proteomes" id="UP000193450"/>
    </source>
</evidence>
<dbReference type="PANTHER" id="PTHR45138:SF9">
    <property type="entry name" value="DIGUANYLATE CYCLASE DGCM-RELATED"/>
    <property type="match status" value="1"/>
</dbReference>
<evidence type="ECO:0000256" key="3">
    <source>
        <dbReference type="PROSITE-ProRule" id="PRU00169"/>
    </source>
</evidence>
<dbReference type="GO" id="GO:0000160">
    <property type="term" value="P:phosphorelay signal transduction system"/>
    <property type="evidence" value="ECO:0007669"/>
    <property type="project" value="InterPro"/>
</dbReference>
<dbReference type="PROSITE" id="PS50887">
    <property type="entry name" value="GGDEF"/>
    <property type="match status" value="1"/>
</dbReference>
<dbReference type="GO" id="GO:0043709">
    <property type="term" value="P:cell adhesion involved in single-species biofilm formation"/>
    <property type="evidence" value="ECO:0007669"/>
    <property type="project" value="TreeGrafter"/>
</dbReference>
<dbReference type="CDD" id="cd01949">
    <property type="entry name" value="GGDEF"/>
    <property type="match status" value="1"/>
</dbReference>